<reference evidence="12 13" key="1">
    <citation type="submission" date="2017-05" db="EMBL/GenBank/DDBJ databases">
        <title>Complete genome sequence of novel T7-like phage PHB01 against Capsular type D Pasteurella multocida.</title>
        <authorList>
            <person name="Chen Y."/>
            <person name="Sun E."/>
            <person name="Yang L."/>
            <person name="Song J."/>
            <person name="Wu B."/>
        </authorList>
    </citation>
    <scope>NUCLEOTIDE SEQUENCE [LARGE SCALE GENOMIC DNA]</scope>
</reference>
<dbReference type="InterPro" id="IPR004929">
    <property type="entry name" value="I-spanin"/>
</dbReference>
<dbReference type="GeneID" id="54980992"/>
<evidence type="ECO:0000256" key="3">
    <source>
        <dbReference type="ARBA" id="ARBA00022692"/>
    </source>
</evidence>
<keyword evidence="2" id="KW-1032">Host cell membrane</keyword>
<keyword evidence="1" id="KW-1030">Host cell inner membrane</keyword>
<keyword evidence="6" id="KW-0735">Signal-anchor</keyword>
<dbReference type="Proteomes" id="UP000222865">
    <property type="component" value="Segment"/>
</dbReference>
<keyword evidence="3 11" id="KW-0812">Transmembrane</keyword>
<keyword evidence="13" id="KW-1185">Reference proteome</keyword>
<evidence type="ECO:0000256" key="4">
    <source>
        <dbReference type="ARBA" id="ARBA00022852"/>
    </source>
</evidence>
<feature type="coiled-coil region" evidence="10">
    <location>
        <begin position="38"/>
        <end position="87"/>
    </location>
</feature>
<evidence type="ECO:0000256" key="6">
    <source>
        <dbReference type="ARBA" id="ARBA00022968"/>
    </source>
</evidence>
<evidence type="ECO:0000256" key="10">
    <source>
        <dbReference type="SAM" id="Coils"/>
    </source>
</evidence>
<evidence type="ECO:0000256" key="7">
    <source>
        <dbReference type="ARBA" id="ARBA00022989"/>
    </source>
</evidence>
<dbReference type="PIRSF" id="PIRSF004485">
    <property type="entry name" value="T7_18-5_prd"/>
    <property type="match status" value="1"/>
</dbReference>
<evidence type="ECO:0000256" key="9">
    <source>
        <dbReference type="ARBA" id="ARBA00023142"/>
    </source>
</evidence>
<keyword evidence="8 11" id="KW-0472">Membrane</keyword>
<dbReference type="EMBL" id="MF166859">
    <property type="protein sequence ID" value="ASD51054.1"/>
    <property type="molecule type" value="Genomic_DNA"/>
</dbReference>
<evidence type="ECO:0000256" key="1">
    <source>
        <dbReference type="ARBA" id="ARBA00022445"/>
    </source>
</evidence>
<evidence type="ECO:0000256" key="8">
    <source>
        <dbReference type="ARBA" id="ARBA00023136"/>
    </source>
</evidence>
<keyword evidence="5" id="KW-1043">Host membrane</keyword>
<evidence type="ECO:0000256" key="11">
    <source>
        <dbReference type="SAM" id="Phobius"/>
    </source>
</evidence>
<name>A0A218M4F8_9CAUD</name>
<dbReference type="KEGG" id="vg:54980992"/>
<feature type="transmembrane region" description="Helical" evidence="11">
    <location>
        <begin position="12"/>
        <end position="30"/>
    </location>
</feature>
<keyword evidence="7 11" id="KW-1133">Transmembrane helix</keyword>
<dbReference type="InterPro" id="IPR016417">
    <property type="entry name" value="I-spanin_T7likevirus"/>
</dbReference>
<sequence length="155" mass="17838">MAYLKFIFNKHTVIWFLGVLLVSLVYHTGYKSGTAKMQEEIQNVHKRYQSETERLTKEKQQVLNEISKKYQEDLQQVKSEADATIANLTKSNQRLYVKLKSLPSDHNGASHRPIVDGKAELDESTARSLIEITTRGDKWIEALQESLRQCKGETK</sequence>
<evidence type="ECO:0000256" key="2">
    <source>
        <dbReference type="ARBA" id="ARBA00022511"/>
    </source>
</evidence>
<keyword evidence="4" id="KW-0204">Cytolysis</keyword>
<evidence type="ECO:0000313" key="12">
    <source>
        <dbReference type="EMBL" id="ASD51054.1"/>
    </source>
</evidence>
<evidence type="ECO:0000256" key="5">
    <source>
        <dbReference type="ARBA" id="ARBA00022870"/>
    </source>
</evidence>
<dbReference type="Pfam" id="PF03245">
    <property type="entry name" value="Phage_lysis"/>
    <property type="match status" value="1"/>
</dbReference>
<accession>A0A218M4F8</accession>
<proteinExistence type="predicted"/>
<keyword evidence="9" id="KW-1188">Viral release from host cell</keyword>
<dbReference type="RefSeq" id="YP_009790827.1">
    <property type="nucleotide sequence ID" value="NC_047832.1"/>
</dbReference>
<keyword evidence="10" id="KW-0175">Coiled coil</keyword>
<organism evidence="12 13">
    <name type="scientific">Pasteurella phage PHB01</name>
    <dbReference type="NCBI Taxonomy" id="2006930"/>
    <lineage>
        <taxon>Viruses</taxon>
        <taxon>Duplodnaviria</taxon>
        <taxon>Heunggongvirae</taxon>
        <taxon>Uroviricota</taxon>
        <taxon>Caudoviricetes</taxon>
        <taxon>Autographivirales</taxon>
        <taxon>Autotranscriptaviridae</taxon>
        <taxon>Studiervirinae</taxon>
        <taxon>Wuhanvirus</taxon>
        <taxon>Wuhanvirus PHB01</taxon>
    </lineage>
</organism>
<protein>
    <submittedName>
        <fullName evidence="12">Endopeptidase</fullName>
    </submittedName>
</protein>
<evidence type="ECO:0000313" key="13">
    <source>
        <dbReference type="Proteomes" id="UP000222865"/>
    </source>
</evidence>
<dbReference type="GO" id="GO:0044659">
    <property type="term" value="P:viral release from host cell by cytolysis"/>
    <property type="evidence" value="ECO:0007669"/>
    <property type="project" value="InterPro"/>
</dbReference>
<keyword evidence="9" id="KW-0578">Host cell lysis by virus</keyword>